<dbReference type="CDD" id="cd00075">
    <property type="entry name" value="HATPase"/>
    <property type="match status" value="1"/>
</dbReference>
<feature type="domain" description="Histidine kinase" evidence="4">
    <location>
        <begin position="1"/>
        <end position="117"/>
    </location>
</feature>
<evidence type="ECO:0000313" key="6">
    <source>
        <dbReference type="Proteomes" id="UP000014974"/>
    </source>
</evidence>
<dbReference type="RefSeq" id="WP_020893378.1">
    <property type="nucleotide sequence ID" value="NZ_ATNM01000163.1"/>
</dbReference>
<comment type="catalytic activity">
    <reaction evidence="1">
        <text>ATP + protein L-histidine = ADP + protein N-phospho-L-histidine.</text>
        <dbReference type="EC" id="2.7.13.3"/>
    </reaction>
</comment>
<keyword evidence="3" id="KW-0597">Phosphoprotein</keyword>
<dbReference type="EC" id="2.7.13.3" evidence="2"/>
<evidence type="ECO:0000313" key="5">
    <source>
        <dbReference type="EMBL" id="EPR66042.1"/>
    </source>
</evidence>
<dbReference type="Gene3D" id="3.30.565.10">
    <property type="entry name" value="Histidine kinase-like ATPase, C-terminal domain"/>
    <property type="match status" value="1"/>
</dbReference>
<gene>
    <name evidence="5" type="ORF">ADICYQ_4986</name>
</gene>
<evidence type="ECO:0000259" key="4">
    <source>
        <dbReference type="PROSITE" id="PS50109"/>
    </source>
</evidence>
<dbReference type="AlphaFoldDB" id="S7V8Y6"/>
<evidence type="ECO:0000256" key="3">
    <source>
        <dbReference type="ARBA" id="ARBA00022553"/>
    </source>
</evidence>
<reference evidence="5 6" key="1">
    <citation type="journal article" date="2013" name="Genome Announc.">
        <title>Draft Genome Sequence of Cyclobacterium qasimii Strain M12-11BT, Isolated from Arctic Marine Sediment.</title>
        <authorList>
            <person name="Shivaji S."/>
            <person name="Ara S."/>
            <person name="Singh A."/>
            <person name="Kumar Pinnaka A."/>
        </authorList>
    </citation>
    <scope>NUCLEOTIDE SEQUENCE [LARGE SCALE GENOMIC DNA]</scope>
    <source>
        <strain evidence="5 6">M12-11B</strain>
    </source>
</reference>
<evidence type="ECO:0000256" key="2">
    <source>
        <dbReference type="ARBA" id="ARBA00012438"/>
    </source>
</evidence>
<dbReference type="PANTHER" id="PTHR43547:SF2">
    <property type="entry name" value="HYBRID SIGNAL TRANSDUCTION HISTIDINE KINASE C"/>
    <property type="match status" value="1"/>
</dbReference>
<dbReference type="InterPro" id="IPR004358">
    <property type="entry name" value="Sig_transdc_His_kin-like_C"/>
</dbReference>
<dbReference type="EMBL" id="ATNM01000163">
    <property type="protein sequence ID" value="EPR66042.1"/>
    <property type="molecule type" value="Genomic_DNA"/>
</dbReference>
<dbReference type="GO" id="GO:0000155">
    <property type="term" value="F:phosphorelay sensor kinase activity"/>
    <property type="evidence" value="ECO:0007669"/>
    <property type="project" value="TreeGrafter"/>
</dbReference>
<dbReference type="InterPro" id="IPR005467">
    <property type="entry name" value="His_kinase_dom"/>
</dbReference>
<evidence type="ECO:0000256" key="1">
    <source>
        <dbReference type="ARBA" id="ARBA00000085"/>
    </source>
</evidence>
<dbReference type="SMART" id="SM00387">
    <property type="entry name" value="HATPase_c"/>
    <property type="match status" value="1"/>
</dbReference>
<dbReference type="OrthoDB" id="1269247at2"/>
<dbReference type="SUPFAM" id="SSF55874">
    <property type="entry name" value="ATPase domain of HSP90 chaperone/DNA topoisomerase II/histidine kinase"/>
    <property type="match status" value="1"/>
</dbReference>
<dbReference type="InterPro" id="IPR036890">
    <property type="entry name" value="HATPase_C_sf"/>
</dbReference>
<name>S7V8Y6_9BACT</name>
<comment type="caution">
    <text evidence="5">The sequence shown here is derived from an EMBL/GenBank/DDBJ whole genome shotgun (WGS) entry which is preliminary data.</text>
</comment>
<dbReference type="InterPro" id="IPR003594">
    <property type="entry name" value="HATPase_dom"/>
</dbReference>
<dbReference type="Pfam" id="PF02518">
    <property type="entry name" value="HATPase_c"/>
    <property type="match status" value="1"/>
</dbReference>
<dbReference type="PRINTS" id="PR00344">
    <property type="entry name" value="BCTRLSENSOR"/>
</dbReference>
<organism evidence="5 6">
    <name type="scientific">Cyclobacterium qasimii M12-11B</name>
    <dbReference type="NCBI Taxonomy" id="641524"/>
    <lineage>
        <taxon>Bacteria</taxon>
        <taxon>Pseudomonadati</taxon>
        <taxon>Bacteroidota</taxon>
        <taxon>Cytophagia</taxon>
        <taxon>Cytophagales</taxon>
        <taxon>Cyclobacteriaceae</taxon>
        <taxon>Cyclobacterium</taxon>
    </lineage>
</organism>
<dbReference type="PROSITE" id="PS50109">
    <property type="entry name" value="HIS_KIN"/>
    <property type="match status" value="1"/>
</dbReference>
<sequence length="117" mass="12741">MFVFADRNSIDTVFRNLISNAIKFTNPGGTVKIKSSPNNKMVKVFVQDNGVGIPKENLSKIFKIEEKISTKGTNDENGTGLGLALCKEFIELNGGKIYVENNTTIGTVFTVELPNVG</sequence>
<dbReference type="eggNOG" id="COG2205">
    <property type="taxonomic scope" value="Bacteria"/>
</dbReference>
<protein>
    <recommendedName>
        <fullName evidence="2">histidine kinase</fullName>
        <ecNumber evidence="2">2.7.13.3</ecNumber>
    </recommendedName>
</protein>
<dbReference type="STRING" id="641524.ADICYQ_4986"/>
<dbReference type="PANTHER" id="PTHR43547">
    <property type="entry name" value="TWO-COMPONENT HISTIDINE KINASE"/>
    <property type="match status" value="1"/>
</dbReference>
<proteinExistence type="predicted"/>
<accession>S7V8Y6</accession>
<dbReference type="Proteomes" id="UP000014974">
    <property type="component" value="Unassembled WGS sequence"/>
</dbReference>